<name>A0A2A2K4B8_9BILA</name>
<dbReference type="AlphaFoldDB" id="A0A2A2K4B8"/>
<feature type="compositionally biased region" description="Basic residues" evidence="1">
    <location>
        <begin position="119"/>
        <end position="128"/>
    </location>
</feature>
<evidence type="ECO:0000313" key="2">
    <source>
        <dbReference type="EMBL" id="PAV68649.1"/>
    </source>
</evidence>
<sequence>MPWVERFSSAWPITCRTVYLLRNRVRCADSTYPAIAAAAWAKRRTAREISPWSNDAKPRRRAFSASPAGENCRPLRTTRSSRSASATSRCTSIAGSNTTHRARPPSGSRTTTRSANASRRQRASVSRRRRYSLLTRRRCFLSSPALIKSASMRCITASPWPKVSAAVRANTSMTGAGATM</sequence>
<keyword evidence="3" id="KW-1185">Reference proteome</keyword>
<proteinExistence type="predicted"/>
<gene>
    <name evidence="2" type="ORF">WR25_16824</name>
</gene>
<feature type="compositionally biased region" description="Low complexity" evidence="1">
    <location>
        <begin position="106"/>
        <end position="118"/>
    </location>
</feature>
<feature type="compositionally biased region" description="Low complexity" evidence="1">
    <location>
        <begin position="77"/>
        <end position="92"/>
    </location>
</feature>
<accession>A0A2A2K4B8</accession>
<comment type="caution">
    <text evidence="2">The sequence shown here is derived from an EMBL/GenBank/DDBJ whole genome shotgun (WGS) entry which is preliminary data.</text>
</comment>
<dbReference type="EMBL" id="LIAE01009713">
    <property type="protein sequence ID" value="PAV68649.1"/>
    <property type="molecule type" value="Genomic_DNA"/>
</dbReference>
<evidence type="ECO:0000313" key="3">
    <source>
        <dbReference type="Proteomes" id="UP000218231"/>
    </source>
</evidence>
<protein>
    <submittedName>
        <fullName evidence="2">Uncharacterized protein</fullName>
    </submittedName>
</protein>
<dbReference type="Proteomes" id="UP000218231">
    <property type="component" value="Unassembled WGS sequence"/>
</dbReference>
<feature type="region of interest" description="Disordered" evidence="1">
    <location>
        <begin position="51"/>
        <end position="128"/>
    </location>
</feature>
<evidence type="ECO:0000256" key="1">
    <source>
        <dbReference type="SAM" id="MobiDB-lite"/>
    </source>
</evidence>
<organism evidence="2 3">
    <name type="scientific">Diploscapter pachys</name>
    <dbReference type="NCBI Taxonomy" id="2018661"/>
    <lineage>
        <taxon>Eukaryota</taxon>
        <taxon>Metazoa</taxon>
        <taxon>Ecdysozoa</taxon>
        <taxon>Nematoda</taxon>
        <taxon>Chromadorea</taxon>
        <taxon>Rhabditida</taxon>
        <taxon>Rhabditina</taxon>
        <taxon>Rhabditomorpha</taxon>
        <taxon>Rhabditoidea</taxon>
        <taxon>Rhabditidae</taxon>
        <taxon>Diploscapter</taxon>
    </lineage>
</organism>
<reference evidence="2 3" key="1">
    <citation type="journal article" date="2017" name="Curr. Biol.">
        <title>Genome architecture and evolution of a unichromosomal asexual nematode.</title>
        <authorList>
            <person name="Fradin H."/>
            <person name="Zegar C."/>
            <person name="Gutwein M."/>
            <person name="Lucas J."/>
            <person name="Kovtun M."/>
            <person name="Corcoran D."/>
            <person name="Baugh L.R."/>
            <person name="Kiontke K."/>
            <person name="Gunsalus K."/>
            <person name="Fitch D.H."/>
            <person name="Piano F."/>
        </authorList>
    </citation>
    <scope>NUCLEOTIDE SEQUENCE [LARGE SCALE GENOMIC DNA]</scope>
    <source>
        <strain evidence="2">PF1309</strain>
    </source>
</reference>